<evidence type="ECO:0000256" key="7">
    <source>
        <dbReference type="ARBA" id="ARBA00022840"/>
    </source>
</evidence>
<dbReference type="GO" id="GO:0006083">
    <property type="term" value="P:acetate metabolic process"/>
    <property type="evidence" value="ECO:0007669"/>
    <property type="project" value="TreeGrafter"/>
</dbReference>
<evidence type="ECO:0000256" key="4">
    <source>
        <dbReference type="ARBA" id="ARBA00022723"/>
    </source>
</evidence>
<keyword evidence="3 9" id="KW-0808">Transferase</keyword>
<evidence type="ECO:0000256" key="9">
    <source>
        <dbReference type="HAMAP-Rule" id="MF_00020"/>
    </source>
</evidence>
<evidence type="ECO:0000256" key="5">
    <source>
        <dbReference type="ARBA" id="ARBA00022741"/>
    </source>
</evidence>
<evidence type="ECO:0000256" key="3">
    <source>
        <dbReference type="ARBA" id="ARBA00022679"/>
    </source>
</evidence>
<evidence type="ECO:0000313" key="12">
    <source>
        <dbReference type="Proteomes" id="UP000197468"/>
    </source>
</evidence>
<dbReference type="UniPathway" id="UPA00340">
    <property type="reaction ID" value="UER00458"/>
</dbReference>
<dbReference type="NCBIfam" id="TIGR00016">
    <property type="entry name" value="ackA"/>
    <property type="match status" value="1"/>
</dbReference>
<dbReference type="GO" id="GO:0000287">
    <property type="term" value="F:magnesium ion binding"/>
    <property type="evidence" value="ECO:0007669"/>
    <property type="project" value="UniProtKB-UniRule"/>
</dbReference>
<sequence length="404" mass="43879">MDPRLEGEFIAVVNAGSSSIKLSMFSLHEDRQRGPLRLELRAQVEGLGTAPHFEAKHADGTTAGARDWPVDVGLSHDGALDHLVEFVTHEFPGIRMLGIGHRVVHGGTDFAEPVVVTPDVLARLETLVPLAPLHQPHNLGPIRRAFAALPQLPQVACFDTAFHRGQSDVADAFALPYALFEAGVRRYGFHGLSYEYIASRLPALSPRLADGRVVVLHLGNGASACALHRGRSIASSMGFTAVDGLPMGTRSGAVDPGVLLFLMDERRMDARELETLLYKQSGLLGLSGISSDMRQLLASDTQRARFAIDVFVHRIAREIGALAAEMGGLDGVVFTAGIGEHATEIRRRVMSRCLWLGLSAHESVNRDGPAERRISTVDSRCEAWVIPTDEELMMARHTFRLLAG</sequence>
<dbReference type="InterPro" id="IPR023865">
    <property type="entry name" value="Aliphatic_acid_kinase_CS"/>
</dbReference>
<name>A0A246IXZ5_9BURK</name>
<evidence type="ECO:0000313" key="11">
    <source>
        <dbReference type="EMBL" id="OWQ85073.1"/>
    </source>
</evidence>
<dbReference type="EMBL" id="NIOF01000014">
    <property type="protein sequence ID" value="OWQ85073.1"/>
    <property type="molecule type" value="Genomic_DNA"/>
</dbReference>
<feature type="binding site" evidence="9">
    <location>
        <position position="102"/>
    </location>
    <ligand>
        <name>substrate</name>
    </ligand>
</feature>
<feature type="site" description="Transition state stabilizer" evidence="9">
    <location>
        <position position="190"/>
    </location>
</feature>
<feature type="binding site" evidence="9">
    <location>
        <position position="21"/>
    </location>
    <ligand>
        <name>ATP</name>
        <dbReference type="ChEBI" id="CHEBI:30616"/>
    </ligand>
</feature>
<dbReference type="PANTHER" id="PTHR21060:SF21">
    <property type="entry name" value="ACETATE KINASE"/>
    <property type="match status" value="1"/>
</dbReference>
<keyword evidence="4 9" id="KW-0479">Metal-binding</keyword>
<feature type="active site" description="Proton donor/acceptor" evidence="9">
    <location>
        <position position="159"/>
    </location>
</feature>
<comment type="caution">
    <text evidence="11">The sequence shown here is derived from an EMBL/GenBank/DDBJ whole genome shotgun (WGS) entry which is preliminary data.</text>
</comment>
<evidence type="ECO:0000256" key="1">
    <source>
        <dbReference type="ARBA" id="ARBA00008748"/>
    </source>
</evidence>
<dbReference type="InterPro" id="IPR000890">
    <property type="entry name" value="Aliphatic_acid_kin_short-chain"/>
</dbReference>
<comment type="cofactor">
    <cofactor evidence="9">
        <name>Mg(2+)</name>
        <dbReference type="ChEBI" id="CHEBI:18420"/>
    </cofactor>
    <cofactor evidence="9">
        <name>Mn(2+)</name>
        <dbReference type="ChEBI" id="CHEBI:29035"/>
    </cofactor>
    <text evidence="9">Mg(2+). Can also accept Mn(2+).</text>
</comment>
<keyword evidence="7 9" id="KW-0067">ATP-binding</keyword>
<comment type="subunit">
    <text evidence="9">Homodimer.</text>
</comment>
<keyword evidence="6 9" id="KW-0418">Kinase</keyword>
<comment type="function">
    <text evidence="9">Catalyzes the formation of acetyl phosphate from acetate and ATP. Can also catalyze the reverse reaction.</text>
</comment>
<comment type="pathway">
    <text evidence="9">Metabolic intermediate biosynthesis; acetyl-CoA biosynthesis; acetyl-CoA from acetate: step 1/2.</text>
</comment>
<evidence type="ECO:0000256" key="10">
    <source>
        <dbReference type="RuleBase" id="RU003835"/>
    </source>
</evidence>
<keyword evidence="2 9" id="KW-0963">Cytoplasm</keyword>
<dbReference type="RefSeq" id="WP_088387214.1">
    <property type="nucleotide sequence ID" value="NZ_NIOF01000014.1"/>
</dbReference>
<dbReference type="AlphaFoldDB" id="A0A246IXZ5"/>
<feature type="site" description="Transition state stabilizer" evidence="9">
    <location>
        <position position="250"/>
    </location>
</feature>
<gene>
    <name evidence="9" type="primary">ackA</name>
    <name evidence="11" type="ORF">CDN99_22945</name>
</gene>
<dbReference type="InterPro" id="IPR004372">
    <property type="entry name" value="Ac/propionate_kinase"/>
</dbReference>
<dbReference type="Pfam" id="PF00871">
    <property type="entry name" value="Acetate_kinase"/>
    <property type="match status" value="1"/>
</dbReference>
<dbReference type="GO" id="GO:0005524">
    <property type="term" value="F:ATP binding"/>
    <property type="evidence" value="ECO:0007669"/>
    <property type="project" value="UniProtKB-KW"/>
</dbReference>
<dbReference type="PANTHER" id="PTHR21060">
    <property type="entry name" value="ACETATE KINASE"/>
    <property type="match status" value="1"/>
</dbReference>
<feature type="binding site" evidence="9">
    <location>
        <position position="14"/>
    </location>
    <ligand>
        <name>Mg(2+)</name>
        <dbReference type="ChEBI" id="CHEBI:18420"/>
    </ligand>
</feature>
<evidence type="ECO:0000256" key="6">
    <source>
        <dbReference type="ARBA" id="ARBA00022777"/>
    </source>
</evidence>
<organism evidence="11 12">
    <name type="scientific">Roseateles aquatilis</name>
    <dbReference type="NCBI Taxonomy" id="431061"/>
    <lineage>
        <taxon>Bacteria</taxon>
        <taxon>Pseudomonadati</taxon>
        <taxon>Pseudomonadota</taxon>
        <taxon>Betaproteobacteria</taxon>
        <taxon>Burkholderiales</taxon>
        <taxon>Sphaerotilaceae</taxon>
        <taxon>Roseateles</taxon>
    </lineage>
</organism>
<dbReference type="Proteomes" id="UP000197468">
    <property type="component" value="Unassembled WGS sequence"/>
</dbReference>
<dbReference type="GO" id="GO:0005829">
    <property type="term" value="C:cytosol"/>
    <property type="evidence" value="ECO:0007669"/>
    <property type="project" value="TreeGrafter"/>
</dbReference>
<keyword evidence="5 9" id="KW-0547">Nucleotide-binding</keyword>
<evidence type="ECO:0000256" key="8">
    <source>
        <dbReference type="ARBA" id="ARBA00022842"/>
    </source>
</evidence>
<dbReference type="Gene3D" id="3.30.420.40">
    <property type="match status" value="2"/>
</dbReference>
<feature type="binding site" evidence="9">
    <location>
        <begin position="292"/>
        <end position="294"/>
    </location>
    <ligand>
        <name>ATP</name>
        <dbReference type="ChEBI" id="CHEBI:30616"/>
    </ligand>
</feature>
<dbReference type="HAMAP" id="MF_00020">
    <property type="entry name" value="Acetate_kinase"/>
    <property type="match status" value="1"/>
</dbReference>
<dbReference type="GO" id="GO:0008776">
    <property type="term" value="F:acetate kinase activity"/>
    <property type="evidence" value="ECO:0007669"/>
    <property type="project" value="UniProtKB-UniRule"/>
</dbReference>
<dbReference type="PROSITE" id="PS01076">
    <property type="entry name" value="ACETATE_KINASE_2"/>
    <property type="match status" value="1"/>
</dbReference>
<keyword evidence="12" id="KW-1185">Reference proteome</keyword>
<proteinExistence type="inferred from homology"/>
<comment type="catalytic activity">
    <reaction evidence="9">
        <text>acetate + ATP = acetyl phosphate + ADP</text>
        <dbReference type="Rhea" id="RHEA:11352"/>
        <dbReference type="ChEBI" id="CHEBI:22191"/>
        <dbReference type="ChEBI" id="CHEBI:30089"/>
        <dbReference type="ChEBI" id="CHEBI:30616"/>
        <dbReference type="ChEBI" id="CHEBI:456216"/>
        <dbReference type="EC" id="2.7.2.1"/>
    </reaction>
</comment>
<dbReference type="PRINTS" id="PR00471">
    <property type="entry name" value="ACETATEKNASE"/>
</dbReference>
<dbReference type="InterPro" id="IPR043129">
    <property type="entry name" value="ATPase_NBD"/>
</dbReference>
<dbReference type="OrthoDB" id="9802453at2"/>
<keyword evidence="8 9" id="KW-0460">Magnesium</keyword>
<feature type="binding site" evidence="9">
    <location>
        <begin position="217"/>
        <end position="221"/>
    </location>
    <ligand>
        <name>ATP</name>
        <dbReference type="ChEBI" id="CHEBI:30616"/>
    </ligand>
</feature>
<protein>
    <recommendedName>
        <fullName evidence="9">Acetate kinase</fullName>
        <ecNumber evidence="9">2.7.2.1</ecNumber>
    </recommendedName>
    <alternativeName>
        <fullName evidence="9">Acetokinase</fullName>
    </alternativeName>
</protein>
<feature type="binding site" evidence="9">
    <location>
        <begin position="337"/>
        <end position="341"/>
    </location>
    <ligand>
        <name>ATP</name>
        <dbReference type="ChEBI" id="CHEBI:30616"/>
    </ligand>
</feature>
<feature type="binding site" evidence="9">
    <location>
        <position position="390"/>
    </location>
    <ligand>
        <name>Mg(2+)</name>
        <dbReference type="ChEBI" id="CHEBI:18420"/>
    </ligand>
</feature>
<reference evidence="11 12" key="1">
    <citation type="journal article" date="2008" name="Int. J. Syst. Evol. Microbiol.">
        <title>Description of Roseateles aquatilis sp. nov. and Roseateles terrae sp. nov., in the class Betaproteobacteria, and emended description of the genus Roseateles.</title>
        <authorList>
            <person name="Gomila M."/>
            <person name="Bowien B."/>
            <person name="Falsen E."/>
            <person name="Moore E.R."/>
            <person name="Lalucat J."/>
        </authorList>
    </citation>
    <scope>NUCLEOTIDE SEQUENCE [LARGE SCALE GENOMIC DNA]</scope>
    <source>
        <strain evidence="11 12">CCUG 48205</strain>
    </source>
</reference>
<dbReference type="PIRSF" id="PIRSF000722">
    <property type="entry name" value="Acetate_prop_kin"/>
    <property type="match status" value="1"/>
</dbReference>
<comment type="subcellular location">
    <subcellularLocation>
        <location evidence="9">Cytoplasm</location>
    </subcellularLocation>
</comment>
<dbReference type="EC" id="2.7.2.1" evidence="9"/>
<accession>A0A246IXZ5</accession>
<comment type="similarity">
    <text evidence="1 9 10">Belongs to the acetokinase family.</text>
</comment>
<evidence type="ECO:0000256" key="2">
    <source>
        <dbReference type="ARBA" id="ARBA00022490"/>
    </source>
</evidence>
<dbReference type="GO" id="GO:0006085">
    <property type="term" value="P:acetyl-CoA biosynthetic process"/>
    <property type="evidence" value="ECO:0007669"/>
    <property type="project" value="UniProtKB-UniRule"/>
</dbReference>
<dbReference type="SUPFAM" id="SSF53067">
    <property type="entry name" value="Actin-like ATPase domain"/>
    <property type="match status" value="2"/>
</dbReference>